<evidence type="ECO:0000256" key="1">
    <source>
        <dbReference type="SAM" id="MobiDB-lite"/>
    </source>
</evidence>
<dbReference type="Gene3D" id="3.40.50.720">
    <property type="entry name" value="NAD(P)-binding Rossmann-like Domain"/>
    <property type="match status" value="1"/>
</dbReference>
<dbReference type="eggNOG" id="COG0604">
    <property type="taxonomic scope" value="Bacteria"/>
</dbReference>
<dbReference type="KEGG" id="stp:Strop_2060"/>
<keyword evidence="3" id="KW-1185">Reference proteome</keyword>
<organism evidence="2 3">
    <name type="scientific">Salinispora tropica (strain ATCC BAA-916 / DSM 44818 / JCM 13857 / NBRC 105044 / CNB-440)</name>
    <dbReference type="NCBI Taxonomy" id="369723"/>
    <lineage>
        <taxon>Bacteria</taxon>
        <taxon>Bacillati</taxon>
        <taxon>Actinomycetota</taxon>
        <taxon>Actinomycetes</taxon>
        <taxon>Micromonosporales</taxon>
        <taxon>Micromonosporaceae</taxon>
        <taxon>Salinispora</taxon>
    </lineage>
</organism>
<gene>
    <name evidence="2" type="ordered locus">Strop_2060</name>
</gene>
<feature type="compositionally biased region" description="Basic residues" evidence="1">
    <location>
        <begin position="61"/>
        <end position="75"/>
    </location>
</feature>
<evidence type="ECO:0000313" key="3">
    <source>
        <dbReference type="Proteomes" id="UP000000235"/>
    </source>
</evidence>
<reference evidence="3" key="1">
    <citation type="journal article" date="2007" name="Proc. Natl. Acad. Sci. U.S.A.">
        <title>Genome sequencing reveals complex secondary metabolome in the marine actinomycete Salinispora tropica.</title>
        <authorList>
            <person name="Udwary D.W."/>
            <person name="Zeigler L."/>
            <person name="Asolkar R.N."/>
            <person name="Singan V."/>
            <person name="Lapidus A."/>
            <person name="Fenical W."/>
            <person name="Jensen P.R."/>
            <person name="Moore B.S."/>
        </authorList>
    </citation>
    <scope>NUCLEOTIDE SEQUENCE [LARGE SCALE GENOMIC DNA]</scope>
    <source>
        <strain evidence="3">ATCC BAA-916 / DSM 44818 / CNB-440</strain>
    </source>
</reference>
<proteinExistence type="predicted"/>
<dbReference type="Proteomes" id="UP000000235">
    <property type="component" value="Chromosome"/>
</dbReference>
<evidence type="ECO:0008006" key="4">
    <source>
        <dbReference type="Google" id="ProtNLM"/>
    </source>
</evidence>
<sequence>MKGCRLGVLRRAGRSDVDRGRHPSGRSWSAPRPRAVGRGQPFRHRHQEGWGAADGGQLLPRRTRQRVRGCRRPGGRRRYRTLGGRRGPRLLHAGRLRRVRGGLPRAGHREAEELPWGIAGGFSANGLSANGVGAYMCRREMKVGPGDPVLIHAAAGALGTVAVQLALAWGASTVIGTAGQL</sequence>
<dbReference type="InterPro" id="IPR036291">
    <property type="entry name" value="NAD(P)-bd_dom_sf"/>
</dbReference>
<dbReference type="EMBL" id="CP000667">
    <property type="protein sequence ID" value="ABP54513.1"/>
    <property type="molecule type" value="Genomic_DNA"/>
</dbReference>
<name>A4X6L3_SALTO</name>
<dbReference type="HOGENOM" id="CLU_1488054_0_0_11"/>
<accession>A4X6L3</accession>
<evidence type="ECO:0000313" key="2">
    <source>
        <dbReference type="EMBL" id="ABP54513.1"/>
    </source>
</evidence>
<dbReference type="SUPFAM" id="SSF51735">
    <property type="entry name" value="NAD(P)-binding Rossmann-fold domains"/>
    <property type="match status" value="1"/>
</dbReference>
<protein>
    <recommendedName>
        <fullName evidence="4">Alcohol dehydrogenase-like C-terminal domain-containing protein</fullName>
    </recommendedName>
</protein>
<feature type="region of interest" description="Disordered" evidence="1">
    <location>
        <begin position="1"/>
        <end position="75"/>
    </location>
</feature>
<dbReference type="AlphaFoldDB" id="A4X6L3"/>
<dbReference type="STRING" id="369723.Strop_2060"/>